<sequence length="148" mass="16215">MFVVYFSSATQNTRRFVDKLGLRSARIPLHRRDEPLVVDEPYVLICPTYGGGASISGDLSRPVPKQVIRFLNNGHNRSLIRGVIASGNLNFGADFGKAGDVISAKCGVPYLYRFELMGTPGDVARVQEGLAEFEDALRADAAWEEPVT</sequence>
<evidence type="ECO:0000256" key="3">
    <source>
        <dbReference type="ARBA" id="ARBA00020129"/>
    </source>
</evidence>
<dbReference type="SUPFAM" id="SSF52218">
    <property type="entry name" value="Flavoproteins"/>
    <property type="match status" value="1"/>
</dbReference>
<dbReference type="InterPro" id="IPR004465">
    <property type="entry name" value="RNR_NrdI"/>
</dbReference>
<evidence type="ECO:0000313" key="5">
    <source>
        <dbReference type="EMBL" id="HCT14463.1"/>
    </source>
</evidence>
<dbReference type="Gene3D" id="3.40.50.360">
    <property type="match status" value="1"/>
</dbReference>
<dbReference type="RefSeq" id="WP_010121922.1">
    <property type="nucleotide sequence ID" value="NZ_DAITTW010000100.1"/>
</dbReference>
<comment type="similarity">
    <text evidence="2 4">Belongs to the NrdI family.</text>
</comment>
<dbReference type="PANTHER" id="PTHR37297:SF1">
    <property type="entry name" value="PROTEIN NRDI"/>
    <property type="match status" value="1"/>
</dbReference>
<dbReference type="Pfam" id="PF07972">
    <property type="entry name" value="Flavodoxin_NdrI"/>
    <property type="match status" value="1"/>
</dbReference>
<protein>
    <recommendedName>
        <fullName evidence="3 4">Protein NrdI</fullName>
    </recommendedName>
</protein>
<evidence type="ECO:0000313" key="6">
    <source>
        <dbReference type="Proteomes" id="UP000261739"/>
    </source>
</evidence>
<reference evidence="5 6" key="1">
    <citation type="journal article" date="2018" name="Nat. Biotechnol.">
        <title>A standardized bacterial taxonomy based on genome phylogeny substantially revises the tree of life.</title>
        <authorList>
            <person name="Parks D.H."/>
            <person name="Chuvochina M."/>
            <person name="Waite D.W."/>
            <person name="Rinke C."/>
            <person name="Skarshewski A."/>
            <person name="Chaumeil P.A."/>
            <person name="Hugenholtz P."/>
        </authorList>
    </citation>
    <scope>NUCLEOTIDE SEQUENCE [LARGE SCALE GENOMIC DNA]</scope>
    <source>
        <strain evidence="5">UBA11247</strain>
    </source>
</reference>
<dbReference type="InterPro" id="IPR020852">
    <property type="entry name" value="RNR_Ib_NrdI_bac"/>
</dbReference>
<comment type="function">
    <text evidence="1 4">Probably involved in ribonucleotide reductase function.</text>
</comment>
<accession>A0A3D4SYU8</accession>
<organism evidence="5 6">
    <name type="scientific">Corynebacterium nuruki</name>
    <dbReference type="NCBI Taxonomy" id="1032851"/>
    <lineage>
        <taxon>Bacteria</taxon>
        <taxon>Bacillati</taxon>
        <taxon>Actinomycetota</taxon>
        <taxon>Actinomycetes</taxon>
        <taxon>Mycobacteriales</taxon>
        <taxon>Corynebacteriaceae</taxon>
        <taxon>Corynebacterium</taxon>
    </lineage>
</organism>
<dbReference type="InterPro" id="IPR029039">
    <property type="entry name" value="Flavoprotein-like_sf"/>
</dbReference>
<dbReference type="AlphaFoldDB" id="A0A3D4SYU8"/>
<evidence type="ECO:0000256" key="2">
    <source>
        <dbReference type="ARBA" id="ARBA00009942"/>
    </source>
</evidence>
<dbReference type="GO" id="GO:0010181">
    <property type="term" value="F:FMN binding"/>
    <property type="evidence" value="ECO:0007669"/>
    <property type="project" value="InterPro"/>
</dbReference>
<gene>
    <name evidence="4" type="primary">nrdI</name>
    <name evidence="5" type="ORF">DIW82_06645</name>
</gene>
<dbReference type="PANTHER" id="PTHR37297">
    <property type="entry name" value="PROTEIN NRDI"/>
    <property type="match status" value="1"/>
</dbReference>
<proteinExistence type="inferred from homology"/>
<name>A0A3D4SYU8_9CORY</name>
<evidence type="ECO:0000256" key="4">
    <source>
        <dbReference type="HAMAP-Rule" id="MF_00128"/>
    </source>
</evidence>
<dbReference type="STRING" id="863239.GCA_000213935_00539"/>
<dbReference type="PIRSF" id="PIRSF005087">
    <property type="entry name" value="NrdI"/>
    <property type="match status" value="1"/>
</dbReference>
<evidence type="ECO:0000256" key="1">
    <source>
        <dbReference type="ARBA" id="ARBA00003999"/>
    </source>
</evidence>
<dbReference type="NCBIfam" id="TIGR00333">
    <property type="entry name" value="nrdI"/>
    <property type="match status" value="1"/>
</dbReference>
<comment type="caution">
    <text evidence="5">The sequence shown here is derived from an EMBL/GenBank/DDBJ whole genome shotgun (WGS) entry which is preliminary data.</text>
</comment>
<dbReference type="HAMAP" id="MF_00128">
    <property type="entry name" value="NrdI"/>
    <property type="match status" value="1"/>
</dbReference>
<dbReference type="Proteomes" id="UP000261739">
    <property type="component" value="Unassembled WGS sequence"/>
</dbReference>
<dbReference type="EMBL" id="DQID01000175">
    <property type="protein sequence ID" value="HCT14463.1"/>
    <property type="molecule type" value="Genomic_DNA"/>
</dbReference>